<gene>
    <name evidence="1" type="ORF">SAMN05421647_10668</name>
</gene>
<accession>A0A1N6TXB9</accession>
<keyword evidence="2" id="KW-1185">Reference proteome</keyword>
<dbReference type="STRING" id="49186.SAMN05421647_10668"/>
<dbReference type="EMBL" id="FTMN01000006">
    <property type="protein sequence ID" value="SIQ57736.1"/>
    <property type="molecule type" value="Genomic_DNA"/>
</dbReference>
<proteinExistence type="predicted"/>
<sequence>MIRANQINALSEGKLSPIFCLIKAFFRLLLINKDLSPSFFLYRYFLLTTQDSMRVI</sequence>
<dbReference type="AlphaFoldDB" id="A0A1N6TXB9"/>
<name>A0A1N6TXB9_9GAMM</name>
<dbReference type="Proteomes" id="UP000186895">
    <property type="component" value="Unassembled WGS sequence"/>
</dbReference>
<organism evidence="1 2">
    <name type="scientific">Marinobacterium stanieri</name>
    <dbReference type="NCBI Taxonomy" id="49186"/>
    <lineage>
        <taxon>Bacteria</taxon>
        <taxon>Pseudomonadati</taxon>
        <taxon>Pseudomonadota</taxon>
        <taxon>Gammaproteobacteria</taxon>
        <taxon>Oceanospirillales</taxon>
        <taxon>Oceanospirillaceae</taxon>
        <taxon>Marinobacterium</taxon>
    </lineage>
</organism>
<evidence type="ECO:0000313" key="2">
    <source>
        <dbReference type="Proteomes" id="UP000186895"/>
    </source>
</evidence>
<protein>
    <submittedName>
        <fullName evidence="1">Uncharacterized protein</fullName>
    </submittedName>
</protein>
<reference evidence="1 2" key="1">
    <citation type="submission" date="2017-01" db="EMBL/GenBank/DDBJ databases">
        <authorList>
            <person name="Mah S.A."/>
            <person name="Swanson W.J."/>
            <person name="Moy G.W."/>
            <person name="Vacquier V.D."/>
        </authorList>
    </citation>
    <scope>NUCLEOTIDE SEQUENCE [LARGE SCALE GENOMIC DNA]</scope>
    <source>
        <strain evidence="1 2">DSM 7027</strain>
    </source>
</reference>
<evidence type="ECO:0000313" key="1">
    <source>
        <dbReference type="EMBL" id="SIQ57736.1"/>
    </source>
</evidence>